<dbReference type="RefSeq" id="WP_150089168.1">
    <property type="nucleotide sequence ID" value="NZ_JBFUOH010000011.1"/>
</dbReference>
<dbReference type="GO" id="GO:0005886">
    <property type="term" value="C:plasma membrane"/>
    <property type="evidence" value="ECO:0007669"/>
    <property type="project" value="UniProtKB-SubCell"/>
</dbReference>
<evidence type="ECO:0000256" key="7">
    <source>
        <dbReference type="SAM" id="Phobius"/>
    </source>
</evidence>
<dbReference type="Pfam" id="PF20501">
    <property type="entry name" value="MbhE"/>
    <property type="match status" value="1"/>
</dbReference>
<evidence type="ECO:0000313" key="10">
    <source>
        <dbReference type="EMBL" id="KAA6187682.1"/>
    </source>
</evidence>
<accession>A0A5M8FV43</accession>
<evidence type="ECO:0000256" key="1">
    <source>
        <dbReference type="ARBA" id="ARBA00004651"/>
    </source>
</evidence>
<feature type="domain" description="MrpA C-terminal/MbhD" evidence="8">
    <location>
        <begin position="12"/>
        <end position="73"/>
    </location>
</feature>
<dbReference type="NCBIfam" id="NF009159">
    <property type="entry name" value="PRK12504.1"/>
    <property type="match status" value="1"/>
</dbReference>
<feature type="transmembrane region" description="Helical" evidence="7">
    <location>
        <begin position="6"/>
        <end position="21"/>
    </location>
</feature>
<comment type="subcellular location">
    <subcellularLocation>
        <location evidence="1">Cell membrane</location>
        <topology evidence="1">Multi-pass membrane protein</topology>
    </subcellularLocation>
</comment>
<evidence type="ECO:0000256" key="2">
    <source>
        <dbReference type="ARBA" id="ARBA00022448"/>
    </source>
</evidence>
<evidence type="ECO:0000256" key="3">
    <source>
        <dbReference type="ARBA" id="ARBA00022475"/>
    </source>
</evidence>
<name>A0A5M8FV43_9GAMM</name>
<feature type="transmembrane region" description="Helical" evidence="7">
    <location>
        <begin position="87"/>
        <end position="105"/>
    </location>
</feature>
<dbReference type="PANTHER" id="PTHR43373">
    <property type="entry name" value="NA(+)/H(+) ANTIPORTER SUBUNIT"/>
    <property type="match status" value="1"/>
</dbReference>
<keyword evidence="3" id="KW-1003">Cell membrane</keyword>
<dbReference type="InterPro" id="IPR050616">
    <property type="entry name" value="CPA3_Na-H_Antiporter_A"/>
</dbReference>
<dbReference type="Proteomes" id="UP000322981">
    <property type="component" value="Unassembled WGS sequence"/>
</dbReference>
<keyword evidence="11" id="KW-1185">Reference proteome</keyword>
<evidence type="ECO:0000256" key="5">
    <source>
        <dbReference type="ARBA" id="ARBA00022989"/>
    </source>
</evidence>
<keyword evidence="6 7" id="KW-0472">Membrane</keyword>
<dbReference type="OrthoDB" id="2085045at2"/>
<evidence type="ECO:0000313" key="11">
    <source>
        <dbReference type="Proteomes" id="UP000322981"/>
    </source>
</evidence>
<feature type="transmembrane region" description="Helical" evidence="7">
    <location>
        <begin position="53"/>
        <end position="75"/>
    </location>
</feature>
<dbReference type="AlphaFoldDB" id="A0A5M8FV43"/>
<dbReference type="EMBL" id="VWXX01000001">
    <property type="protein sequence ID" value="KAA6187682.1"/>
    <property type="molecule type" value="Genomic_DNA"/>
</dbReference>
<dbReference type="InterPro" id="IPR025383">
    <property type="entry name" value="MrpA_C/MbhD"/>
</dbReference>
<evidence type="ECO:0000256" key="4">
    <source>
        <dbReference type="ARBA" id="ARBA00022692"/>
    </source>
</evidence>
<protein>
    <submittedName>
        <fullName evidence="10">DUF4040 domain-containing protein</fullName>
    </submittedName>
</protein>
<keyword evidence="5 7" id="KW-1133">Transmembrane helix</keyword>
<keyword evidence="4 7" id="KW-0812">Transmembrane</keyword>
<evidence type="ECO:0000256" key="6">
    <source>
        <dbReference type="ARBA" id="ARBA00023136"/>
    </source>
</evidence>
<feature type="transmembrane region" description="Helical" evidence="7">
    <location>
        <begin position="151"/>
        <end position="169"/>
    </location>
</feature>
<evidence type="ECO:0000259" key="9">
    <source>
        <dbReference type="Pfam" id="PF20501"/>
    </source>
</evidence>
<dbReference type="Pfam" id="PF13244">
    <property type="entry name" value="MbhD"/>
    <property type="match status" value="1"/>
</dbReference>
<dbReference type="PANTHER" id="PTHR43373:SF1">
    <property type="entry name" value="NA(+)_H(+) ANTIPORTER SUBUNIT A"/>
    <property type="match status" value="1"/>
</dbReference>
<sequence>MTHLIDIVLLTFLVATAIAIVRLNSLFAVVMLFGIYSLITAGVFIALDAVDVAFTEAAVGAGISTVLMLGTLALVGHRQAPQQHSRALPLTVVVITGVVLLWGTADMPRFGDPEAPVHQHVAPRYIQDSPAEVGVPNMVTSVLASYRGFDTLGETAVVFTAGVAVLVLLGRRRRQHRDPGSSGD</sequence>
<evidence type="ECO:0000259" key="8">
    <source>
        <dbReference type="Pfam" id="PF13244"/>
    </source>
</evidence>
<comment type="caution">
    <text evidence="10">The sequence shown here is derived from an EMBL/GenBank/DDBJ whole genome shotgun (WGS) entry which is preliminary data.</text>
</comment>
<feature type="transmembrane region" description="Helical" evidence="7">
    <location>
        <begin position="26"/>
        <end position="47"/>
    </location>
</feature>
<dbReference type="InterPro" id="IPR046806">
    <property type="entry name" value="MrpA_C/MbhE"/>
</dbReference>
<reference evidence="10 11" key="1">
    <citation type="submission" date="2019-09" db="EMBL/GenBank/DDBJ databases">
        <title>Whole-genome sequence of the purple sulfur bacterium Thiohalocapsa marina DSM 19078.</title>
        <authorList>
            <person name="Kyndt J.A."/>
            <person name="Meyer T.E."/>
        </authorList>
    </citation>
    <scope>NUCLEOTIDE SEQUENCE [LARGE SCALE GENOMIC DNA]</scope>
    <source>
        <strain evidence="10 11">DSM 19078</strain>
    </source>
</reference>
<proteinExistence type="predicted"/>
<organism evidence="10 11">
    <name type="scientific">Thiohalocapsa marina</name>
    <dbReference type="NCBI Taxonomy" id="424902"/>
    <lineage>
        <taxon>Bacteria</taxon>
        <taxon>Pseudomonadati</taxon>
        <taxon>Pseudomonadota</taxon>
        <taxon>Gammaproteobacteria</taxon>
        <taxon>Chromatiales</taxon>
        <taxon>Chromatiaceae</taxon>
        <taxon>Thiohalocapsa</taxon>
    </lineage>
</organism>
<keyword evidence="2" id="KW-0813">Transport</keyword>
<gene>
    <name evidence="10" type="ORF">F2Q65_00075</name>
</gene>
<feature type="domain" description="MrpA C-terminal/MbhE" evidence="9">
    <location>
        <begin position="115"/>
        <end position="174"/>
    </location>
</feature>